<feature type="binding site" evidence="7">
    <location>
        <begin position="35"/>
        <end position="42"/>
    </location>
    <ligand>
        <name>GTP</name>
        <dbReference type="ChEBI" id="CHEBI:37565"/>
    </ligand>
</feature>
<dbReference type="SUPFAM" id="SSF54980">
    <property type="entry name" value="EF-G C-terminal domain-like"/>
    <property type="match status" value="2"/>
</dbReference>
<evidence type="ECO:0000256" key="5">
    <source>
        <dbReference type="ARBA" id="ARBA00023134"/>
    </source>
</evidence>
<feature type="region of interest" description="Disordered" evidence="9">
    <location>
        <begin position="1"/>
        <end position="21"/>
    </location>
</feature>
<feature type="compositionally biased region" description="Basic and acidic residues" evidence="9">
    <location>
        <begin position="1"/>
        <end position="20"/>
    </location>
</feature>
<dbReference type="InterPro" id="IPR035647">
    <property type="entry name" value="EFG_III/V"/>
</dbReference>
<dbReference type="KEGG" id="vbl:L21SP4_01717"/>
<dbReference type="PATRIC" id="fig|1609981.3.peg.1787"/>
<dbReference type="FunFam" id="3.30.70.870:FF:000001">
    <property type="entry name" value="Elongation factor G"/>
    <property type="match status" value="1"/>
</dbReference>
<dbReference type="InterPro" id="IPR041095">
    <property type="entry name" value="EFG_II"/>
</dbReference>
<dbReference type="GO" id="GO:0005525">
    <property type="term" value="F:GTP binding"/>
    <property type="evidence" value="ECO:0007669"/>
    <property type="project" value="UniProtKB-UniRule"/>
</dbReference>
<sequence length="708" mass="77488">MAATKRTAEAKVSSKDEDPSRPYALGDVRNIGIVAHIDAGKTTTTERMLYYSGRVHKMGEVHEGSAAMDWMSQEQERGITITSAATTLFWQQAQINLIDTPGHVDFTVEVERSLRILDGAVGIFCAVSGVQPQSETVWRQARRYNVPFVAFINKMDRTGADFDGTVREIHERLAAPVVPVQMPWGAEDGFEGVIDLIRMQAVTFDAASLGRKVDFKSIPESLAAEAERRRAEMIERVAEKDEAVLETYLEDGRDVSAELLRAGIRRAVIRGEIVPVFCGTALRNRGVQPLLDGVVAYMPSPADVPPVEGRHPKSEETLTREAADGAALSALVFKIATDEYVGKVAFTRVYSGTLKKGKNVFNPRTGRRERIGRLLRVHANQREEVDTLYAGEIGAIVGPKEATTGDTLCAENDPIVLEQIVFPEPVVSMAVEPRTKADSDDLQDALRALAEEDPTFRVSVDPETGQTLISGMGELHLEVIRDRLLREFKVQAKVGRPSVAYRESVKSGGEAEEVFEREFGGRGHFARVRIRVSARGRGEGNQIGIEAPENEVPAAYHDALRSGLGDALSTGVLGNYPLVDTDVAVTGGAFHPVDSSDVAFRSAAIMALRRAAAEADPVLLEPIMALEIVTPEDHMGDVFGDLNGRRGQVWESRSRDDLQIIEAGVPLSEVFGYATHLRSLTKGRASYTMEPHSFAEVPPSLQEEILQR</sequence>
<dbReference type="InterPro" id="IPR027417">
    <property type="entry name" value="P-loop_NTPase"/>
</dbReference>
<dbReference type="AlphaFoldDB" id="A0A0G3ELF1"/>
<dbReference type="Proteomes" id="UP000035268">
    <property type="component" value="Chromosome"/>
</dbReference>
<dbReference type="OrthoDB" id="9804431at2"/>
<dbReference type="SUPFAM" id="SSF50447">
    <property type="entry name" value="Translation proteins"/>
    <property type="match status" value="1"/>
</dbReference>
<dbReference type="FunFam" id="3.40.50.300:FF:000029">
    <property type="entry name" value="Elongation factor G"/>
    <property type="match status" value="1"/>
</dbReference>
<dbReference type="Gene3D" id="3.30.230.10">
    <property type="match status" value="1"/>
</dbReference>
<dbReference type="PRINTS" id="PR00315">
    <property type="entry name" value="ELONGATNFCT"/>
</dbReference>
<comment type="function">
    <text evidence="6 7">Catalyzes the GTP-dependent ribosomal translocation step during translation elongation. During this step, the ribosome changes from the pre-translocational (PRE) to the post-translocational (POST) state as the newly formed A-site-bound peptidyl-tRNA and P-site-bound deacylated tRNA move to the P and E sites, respectively. Catalyzes the coordinated movement of the two tRNA molecules, the mRNA and conformational changes in the ribosome.</text>
</comment>
<dbReference type="SMART" id="SM00838">
    <property type="entry name" value="EFG_C"/>
    <property type="match status" value="1"/>
</dbReference>
<dbReference type="PANTHER" id="PTHR43261">
    <property type="entry name" value="TRANSLATION ELONGATION FACTOR G-RELATED"/>
    <property type="match status" value="1"/>
</dbReference>
<dbReference type="EMBL" id="CP010904">
    <property type="protein sequence ID" value="AKJ64959.1"/>
    <property type="molecule type" value="Genomic_DNA"/>
</dbReference>
<dbReference type="Gene3D" id="3.30.70.240">
    <property type="match status" value="1"/>
</dbReference>
<evidence type="ECO:0000313" key="11">
    <source>
        <dbReference type="EMBL" id="AKJ64959.1"/>
    </source>
</evidence>
<dbReference type="SUPFAM" id="SSF54211">
    <property type="entry name" value="Ribosomal protein S5 domain 2-like"/>
    <property type="match status" value="1"/>
</dbReference>
<dbReference type="PROSITE" id="PS51722">
    <property type="entry name" value="G_TR_2"/>
    <property type="match status" value="1"/>
</dbReference>
<dbReference type="FunFam" id="3.30.70.240:FF:000001">
    <property type="entry name" value="Elongation factor G"/>
    <property type="match status" value="1"/>
</dbReference>
<evidence type="ECO:0000256" key="2">
    <source>
        <dbReference type="ARBA" id="ARBA00022741"/>
    </source>
</evidence>
<protein>
    <recommendedName>
        <fullName evidence="7 8">Elongation factor G</fullName>
        <shortName evidence="7">EF-G</shortName>
    </recommendedName>
</protein>
<evidence type="ECO:0000256" key="1">
    <source>
        <dbReference type="ARBA" id="ARBA00005870"/>
    </source>
</evidence>
<dbReference type="CDD" id="cd16262">
    <property type="entry name" value="EFG_III"/>
    <property type="match status" value="1"/>
</dbReference>
<dbReference type="Pfam" id="PF03144">
    <property type="entry name" value="GTP_EFTU_D2"/>
    <property type="match status" value="1"/>
</dbReference>
<dbReference type="FunFam" id="2.40.30.10:FF:000006">
    <property type="entry name" value="Elongation factor G"/>
    <property type="match status" value="1"/>
</dbReference>
<organism evidence="11 12">
    <name type="scientific">Kiritimatiella glycovorans</name>
    <dbReference type="NCBI Taxonomy" id="1307763"/>
    <lineage>
        <taxon>Bacteria</taxon>
        <taxon>Pseudomonadati</taxon>
        <taxon>Kiritimatiellota</taxon>
        <taxon>Kiritimatiellia</taxon>
        <taxon>Kiritimatiellales</taxon>
        <taxon>Kiritimatiellaceae</taxon>
        <taxon>Kiritimatiella</taxon>
    </lineage>
</organism>
<feature type="binding site" evidence="7">
    <location>
        <begin position="153"/>
        <end position="156"/>
    </location>
    <ligand>
        <name>GTP</name>
        <dbReference type="ChEBI" id="CHEBI:37565"/>
    </ligand>
</feature>
<dbReference type="GO" id="GO:0003924">
    <property type="term" value="F:GTPase activity"/>
    <property type="evidence" value="ECO:0007669"/>
    <property type="project" value="InterPro"/>
</dbReference>
<dbReference type="Pfam" id="PF03764">
    <property type="entry name" value="EFG_IV"/>
    <property type="match status" value="1"/>
</dbReference>
<dbReference type="InterPro" id="IPR000640">
    <property type="entry name" value="EFG_V-like"/>
</dbReference>
<dbReference type="InterPro" id="IPR009000">
    <property type="entry name" value="Transl_B-barrel_sf"/>
</dbReference>
<dbReference type="InterPro" id="IPR014721">
    <property type="entry name" value="Ribsml_uS5_D2-typ_fold_subgr"/>
</dbReference>
<evidence type="ECO:0000256" key="8">
    <source>
        <dbReference type="NCBIfam" id="TIGR00484"/>
    </source>
</evidence>
<evidence type="ECO:0000256" key="7">
    <source>
        <dbReference type="HAMAP-Rule" id="MF_00054"/>
    </source>
</evidence>
<dbReference type="InterPro" id="IPR035649">
    <property type="entry name" value="EFG_V"/>
</dbReference>
<dbReference type="GO" id="GO:0032790">
    <property type="term" value="P:ribosome disassembly"/>
    <property type="evidence" value="ECO:0007669"/>
    <property type="project" value="TreeGrafter"/>
</dbReference>
<dbReference type="CDD" id="cd04088">
    <property type="entry name" value="EFG_mtEFG_II"/>
    <property type="match status" value="1"/>
</dbReference>
<dbReference type="InterPro" id="IPR009022">
    <property type="entry name" value="EFG_III"/>
</dbReference>
<evidence type="ECO:0000256" key="9">
    <source>
        <dbReference type="SAM" id="MobiDB-lite"/>
    </source>
</evidence>
<keyword evidence="7" id="KW-0963">Cytoplasm</keyword>
<evidence type="ECO:0000256" key="6">
    <source>
        <dbReference type="ARBA" id="ARBA00024731"/>
    </source>
</evidence>
<dbReference type="Pfam" id="PF00679">
    <property type="entry name" value="EFG_C"/>
    <property type="match status" value="1"/>
</dbReference>
<keyword evidence="12" id="KW-1185">Reference proteome</keyword>
<feature type="binding site" evidence="7">
    <location>
        <begin position="99"/>
        <end position="103"/>
    </location>
    <ligand>
        <name>GTP</name>
        <dbReference type="ChEBI" id="CHEBI:37565"/>
    </ligand>
</feature>
<dbReference type="Gene3D" id="3.30.70.870">
    <property type="entry name" value="Elongation Factor G (Translational Gtpase), domain 3"/>
    <property type="match status" value="1"/>
</dbReference>
<dbReference type="GO" id="GO:0005737">
    <property type="term" value="C:cytoplasm"/>
    <property type="evidence" value="ECO:0007669"/>
    <property type="project" value="UniProtKB-SubCell"/>
</dbReference>
<dbReference type="SMART" id="SM00889">
    <property type="entry name" value="EFG_IV"/>
    <property type="match status" value="1"/>
</dbReference>
<keyword evidence="2 7" id="KW-0547">Nucleotide-binding</keyword>
<dbReference type="CDD" id="cd03713">
    <property type="entry name" value="EFG_mtEFG_C"/>
    <property type="match status" value="1"/>
</dbReference>
<dbReference type="Gene3D" id="2.40.30.10">
    <property type="entry name" value="Translation factors"/>
    <property type="match status" value="1"/>
</dbReference>
<evidence type="ECO:0000313" key="12">
    <source>
        <dbReference type="Proteomes" id="UP000035268"/>
    </source>
</evidence>
<dbReference type="RefSeq" id="WP_052883003.1">
    <property type="nucleotide sequence ID" value="NZ_CP010904.1"/>
</dbReference>
<dbReference type="InterPro" id="IPR000795">
    <property type="entry name" value="T_Tr_GTP-bd_dom"/>
</dbReference>
<name>A0A0G3ELF1_9BACT</name>
<dbReference type="Pfam" id="PF14492">
    <property type="entry name" value="EFG_III"/>
    <property type="match status" value="1"/>
</dbReference>
<dbReference type="InterPro" id="IPR020568">
    <property type="entry name" value="Ribosomal_Su5_D2-typ_SF"/>
</dbReference>
<dbReference type="NCBIfam" id="NF009381">
    <property type="entry name" value="PRK12740.1-5"/>
    <property type="match status" value="1"/>
</dbReference>
<keyword evidence="3 7" id="KW-0251">Elongation factor</keyword>
<reference evidence="12" key="1">
    <citation type="submission" date="2015-02" db="EMBL/GenBank/DDBJ databases">
        <title>Description and complete genome sequence of the first cultured representative of the subdivision 5 of the Verrucomicrobia phylum.</title>
        <authorList>
            <person name="Spring S."/>
            <person name="Bunk B."/>
            <person name="Sproer C."/>
            <person name="Klenk H.-P."/>
        </authorList>
    </citation>
    <scope>NUCLEOTIDE SEQUENCE [LARGE SCALE GENOMIC DNA]</scope>
    <source>
        <strain evidence="12">L21-Fru-AB</strain>
    </source>
</reference>
<evidence type="ECO:0000256" key="3">
    <source>
        <dbReference type="ARBA" id="ARBA00022768"/>
    </source>
</evidence>
<keyword evidence="4 7" id="KW-0648">Protein biosynthesis</keyword>
<dbReference type="InterPro" id="IPR004540">
    <property type="entry name" value="Transl_elong_EFG/EF2"/>
</dbReference>
<dbReference type="STRING" id="1307763.L21SP4_01717"/>
<dbReference type="InterPro" id="IPR031157">
    <property type="entry name" value="G_TR_CS"/>
</dbReference>
<dbReference type="CDD" id="cd01886">
    <property type="entry name" value="EF-G"/>
    <property type="match status" value="1"/>
</dbReference>
<feature type="domain" description="Tr-type G" evidence="10">
    <location>
        <begin position="26"/>
        <end position="302"/>
    </location>
</feature>
<dbReference type="InterPro" id="IPR005225">
    <property type="entry name" value="Small_GTP-bd"/>
</dbReference>
<comment type="similarity">
    <text evidence="1 7">Belongs to the TRAFAC class translation factor GTPase superfamily. Classic translation factor GTPase family. EF-G/EF-2 subfamily.</text>
</comment>
<accession>A0A0G3ELF1</accession>
<comment type="subcellular location">
    <subcellularLocation>
        <location evidence="7">Cytoplasm</location>
    </subcellularLocation>
</comment>
<proteinExistence type="inferred from homology"/>
<keyword evidence="5 7" id="KW-0342">GTP-binding</keyword>
<dbReference type="GO" id="GO:0003746">
    <property type="term" value="F:translation elongation factor activity"/>
    <property type="evidence" value="ECO:0007669"/>
    <property type="project" value="UniProtKB-UniRule"/>
</dbReference>
<gene>
    <name evidence="7" type="primary">fusA</name>
    <name evidence="11" type="ORF">L21SP4_01717</name>
</gene>
<reference evidence="11 12" key="2">
    <citation type="journal article" date="2016" name="ISME J.">
        <title>Characterization of the first cultured representative of Verrucomicrobia subdivision 5 indicates the proposal of a novel phylum.</title>
        <authorList>
            <person name="Spring S."/>
            <person name="Bunk B."/>
            <person name="Sproer C."/>
            <person name="Schumann P."/>
            <person name="Rohde M."/>
            <person name="Tindall B.J."/>
            <person name="Klenk H.P."/>
        </authorList>
    </citation>
    <scope>NUCLEOTIDE SEQUENCE [LARGE SCALE GENOMIC DNA]</scope>
    <source>
        <strain evidence="11 12">L21-Fru-AB</strain>
    </source>
</reference>
<dbReference type="HAMAP" id="MF_00054_B">
    <property type="entry name" value="EF_G_EF_2_B"/>
    <property type="match status" value="1"/>
</dbReference>
<dbReference type="NCBIfam" id="TIGR00231">
    <property type="entry name" value="small_GTP"/>
    <property type="match status" value="1"/>
</dbReference>
<dbReference type="PROSITE" id="PS00301">
    <property type="entry name" value="G_TR_1"/>
    <property type="match status" value="1"/>
</dbReference>
<dbReference type="InterPro" id="IPR004161">
    <property type="entry name" value="EFTu-like_2"/>
</dbReference>
<dbReference type="PANTHER" id="PTHR43261:SF1">
    <property type="entry name" value="RIBOSOME-RELEASING FACTOR 2, MITOCHONDRIAL"/>
    <property type="match status" value="1"/>
</dbReference>
<evidence type="ECO:0000259" key="10">
    <source>
        <dbReference type="PROSITE" id="PS51722"/>
    </source>
</evidence>
<dbReference type="NCBIfam" id="TIGR00484">
    <property type="entry name" value="EF-G"/>
    <property type="match status" value="1"/>
</dbReference>
<dbReference type="Pfam" id="PF00009">
    <property type="entry name" value="GTP_EFTU"/>
    <property type="match status" value="1"/>
</dbReference>
<dbReference type="InterPro" id="IPR005517">
    <property type="entry name" value="Transl_elong_EFG/EF2_IV"/>
</dbReference>
<evidence type="ECO:0000256" key="4">
    <source>
        <dbReference type="ARBA" id="ARBA00022917"/>
    </source>
</evidence>
<dbReference type="Gene3D" id="3.40.50.300">
    <property type="entry name" value="P-loop containing nucleotide triphosphate hydrolases"/>
    <property type="match status" value="1"/>
</dbReference>
<dbReference type="SUPFAM" id="SSF52540">
    <property type="entry name" value="P-loop containing nucleoside triphosphate hydrolases"/>
    <property type="match status" value="1"/>
</dbReference>